<dbReference type="EC" id="3.1.26.4" evidence="6 14"/>
<protein>
    <recommendedName>
        <fullName evidence="7 14">Ribonuclease HII</fullName>
        <shortName evidence="14">RNase HII</shortName>
        <ecNumber evidence="6 14">3.1.26.4</ecNumber>
    </recommendedName>
</protein>
<evidence type="ECO:0000313" key="19">
    <source>
        <dbReference type="Proteomes" id="UP001595796"/>
    </source>
</evidence>
<evidence type="ECO:0000256" key="11">
    <source>
        <dbReference type="ARBA" id="ARBA00022759"/>
    </source>
</evidence>
<evidence type="ECO:0000256" key="5">
    <source>
        <dbReference type="ARBA" id="ARBA00007383"/>
    </source>
</evidence>
<dbReference type="NCBIfam" id="NF000595">
    <property type="entry name" value="PRK00015.1-3"/>
    <property type="match status" value="1"/>
</dbReference>
<dbReference type="EMBL" id="JBHSJF010000001">
    <property type="protein sequence ID" value="MFC5066702.1"/>
    <property type="molecule type" value="Genomic_DNA"/>
</dbReference>
<proteinExistence type="inferred from homology"/>
<evidence type="ECO:0000256" key="9">
    <source>
        <dbReference type="ARBA" id="ARBA00022722"/>
    </source>
</evidence>
<comment type="cofactor">
    <cofactor evidence="14 15">
        <name>Mn(2+)</name>
        <dbReference type="ChEBI" id="CHEBI:29035"/>
    </cofactor>
    <cofactor evidence="14 15">
        <name>Mg(2+)</name>
        <dbReference type="ChEBI" id="CHEBI:18420"/>
    </cofactor>
    <text evidence="14 15">Manganese or magnesium. Binds 1 divalent metal ion per monomer in the absence of substrate. May bind a second metal ion after substrate binding.</text>
</comment>
<dbReference type="Proteomes" id="UP001595796">
    <property type="component" value="Unassembled WGS sequence"/>
</dbReference>
<dbReference type="PROSITE" id="PS51975">
    <property type="entry name" value="RNASE_H_2"/>
    <property type="match status" value="1"/>
</dbReference>
<evidence type="ECO:0000256" key="13">
    <source>
        <dbReference type="ARBA" id="ARBA00023211"/>
    </source>
</evidence>
<comment type="subcellular location">
    <subcellularLocation>
        <location evidence="4 14">Cytoplasm</location>
    </subcellularLocation>
</comment>
<keyword evidence="19" id="KW-1185">Reference proteome</keyword>
<dbReference type="InterPro" id="IPR001352">
    <property type="entry name" value="RNase_HII/HIII"/>
</dbReference>
<gene>
    <name evidence="14" type="primary">rnhB</name>
    <name evidence="18" type="ORF">ACFPFW_01570</name>
</gene>
<comment type="cofactor">
    <cofactor evidence="2">
        <name>Mg(2+)</name>
        <dbReference type="ChEBI" id="CHEBI:18420"/>
    </cofactor>
</comment>
<evidence type="ECO:0000256" key="7">
    <source>
        <dbReference type="ARBA" id="ARBA00019179"/>
    </source>
</evidence>
<keyword evidence="11 14" id="KW-0255">Endonuclease</keyword>
<dbReference type="InterPro" id="IPR024567">
    <property type="entry name" value="RNase_HII/HIII_dom"/>
</dbReference>
<evidence type="ECO:0000256" key="6">
    <source>
        <dbReference type="ARBA" id="ARBA00012180"/>
    </source>
</evidence>
<feature type="binding site" evidence="14 15">
    <location>
        <position position="28"/>
    </location>
    <ligand>
        <name>a divalent metal cation</name>
        <dbReference type="ChEBI" id="CHEBI:60240"/>
    </ligand>
</feature>
<name>A0ABV9YYV7_9HYPH</name>
<keyword evidence="8 14" id="KW-0963">Cytoplasm</keyword>
<dbReference type="PANTHER" id="PTHR10954">
    <property type="entry name" value="RIBONUCLEASE H2 SUBUNIT A"/>
    <property type="match status" value="1"/>
</dbReference>
<feature type="binding site" evidence="14 15">
    <location>
        <position position="119"/>
    </location>
    <ligand>
        <name>a divalent metal cation</name>
        <dbReference type="ChEBI" id="CHEBI:60240"/>
    </ligand>
</feature>
<dbReference type="PANTHER" id="PTHR10954:SF18">
    <property type="entry name" value="RIBONUCLEASE HII"/>
    <property type="match status" value="1"/>
</dbReference>
<evidence type="ECO:0000313" key="18">
    <source>
        <dbReference type="EMBL" id="MFC5066702.1"/>
    </source>
</evidence>
<evidence type="ECO:0000256" key="1">
    <source>
        <dbReference type="ARBA" id="ARBA00000077"/>
    </source>
</evidence>
<keyword evidence="12 14" id="KW-0378">Hydrolase</keyword>
<evidence type="ECO:0000256" key="4">
    <source>
        <dbReference type="ARBA" id="ARBA00004496"/>
    </source>
</evidence>
<dbReference type="CDD" id="cd07182">
    <property type="entry name" value="RNase_HII_bacteria_HII_like"/>
    <property type="match status" value="1"/>
</dbReference>
<feature type="binding site" evidence="14 15">
    <location>
        <position position="29"/>
    </location>
    <ligand>
        <name>a divalent metal cation</name>
        <dbReference type="ChEBI" id="CHEBI:60240"/>
    </ligand>
</feature>
<sequence length="232" mass="25071">MPAILLKPDFKWEKAAMRDGCQIVAGVDEAGRGPLAGPVVAAAVILNPSRIPKGLDDSKVLTPDARDVLYEKIMASAEVSVVSACPQRIDRDDIRKATLWAMCRAVAALPREPHRVFVDGREFPDGLPCPAEAVVDGDAKLVSIAAASIIAKVTRDRMMRRLGLSVTGYGFERHVGYSTREHKEALVRLGPTVHHRRSFAPVRLALEMRDGGADGATAGLLMLEETRVDAAE</sequence>
<evidence type="ECO:0000256" key="15">
    <source>
        <dbReference type="PROSITE-ProRule" id="PRU01319"/>
    </source>
</evidence>
<evidence type="ECO:0000256" key="8">
    <source>
        <dbReference type="ARBA" id="ARBA00022490"/>
    </source>
</evidence>
<evidence type="ECO:0000256" key="14">
    <source>
        <dbReference type="HAMAP-Rule" id="MF_00052"/>
    </source>
</evidence>
<dbReference type="InterPro" id="IPR012337">
    <property type="entry name" value="RNaseH-like_sf"/>
</dbReference>
<dbReference type="InterPro" id="IPR036397">
    <property type="entry name" value="RNaseH_sf"/>
</dbReference>
<feature type="domain" description="RNase H type-2" evidence="17">
    <location>
        <begin position="22"/>
        <end position="211"/>
    </location>
</feature>
<dbReference type="GO" id="GO:0004523">
    <property type="term" value="F:RNA-DNA hybrid ribonuclease activity"/>
    <property type="evidence" value="ECO:0007669"/>
    <property type="project" value="UniProtKB-EC"/>
</dbReference>
<dbReference type="InterPro" id="IPR022898">
    <property type="entry name" value="RNase_HII"/>
</dbReference>
<evidence type="ECO:0000256" key="3">
    <source>
        <dbReference type="ARBA" id="ARBA00004065"/>
    </source>
</evidence>
<evidence type="ECO:0000259" key="17">
    <source>
        <dbReference type="PROSITE" id="PS51975"/>
    </source>
</evidence>
<keyword evidence="13 14" id="KW-0464">Manganese</keyword>
<evidence type="ECO:0000256" key="10">
    <source>
        <dbReference type="ARBA" id="ARBA00022723"/>
    </source>
</evidence>
<organism evidence="18 19">
    <name type="scientific">Flaviflagellibacter deserti</name>
    <dbReference type="NCBI Taxonomy" id="2267266"/>
    <lineage>
        <taxon>Bacteria</taxon>
        <taxon>Pseudomonadati</taxon>
        <taxon>Pseudomonadota</taxon>
        <taxon>Alphaproteobacteria</taxon>
        <taxon>Hyphomicrobiales</taxon>
        <taxon>Flaviflagellibacter</taxon>
    </lineage>
</organism>
<reference evidence="19" key="1">
    <citation type="journal article" date="2019" name="Int. J. Syst. Evol. Microbiol.">
        <title>The Global Catalogue of Microorganisms (GCM) 10K type strain sequencing project: providing services to taxonomists for standard genome sequencing and annotation.</title>
        <authorList>
            <consortium name="The Broad Institute Genomics Platform"/>
            <consortium name="The Broad Institute Genome Sequencing Center for Infectious Disease"/>
            <person name="Wu L."/>
            <person name="Ma J."/>
        </authorList>
    </citation>
    <scope>NUCLEOTIDE SEQUENCE [LARGE SCALE GENOMIC DNA]</scope>
    <source>
        <strain evidence="19">CGMCC 1.16444</strain>
    </source>
</reference>
<comment type="catalytic activity">
    <reaction evidence="1 14 15 16">
        <text>Endonucleolytic cleavage to 5'-phosphomonoester.</text>
        <dbReference type="EC" id="3.1.26.4"/>
    </reaction>
</comment>
<comment type="caution">
    <text evidence="18">The sequence shown here is derived from an EMBL/GenBank/DDBJ whole genome shotgun (WGS) entry which is preliminary data.</text>
</comment>
<dbReference type="Pfam" id="PF01351">
    <property type="entry name" value="RNase_HII"/>
    <property type="match status" value="1"/>
</dbReference>
<accession>A0ABV9YYV7</accession>
<dbReference type="Gene3D" id="3.30.420.10">
    <property type="entry name" value="Ribonuclease H-like superfamily/Ribonuclease H"/>
    <property type="match status" value="1"/>
</dbReference>
<evidence type="ECO:0000256" key="2">
    <source>
        <dbReference type="ARBA" id="ARBA00001946"/>
    </source>
</evidence>
<keyword evidence="9 14" id="KW-0540">Nuclease</keyword>
<evidence type="ECO:0000256" key="16">
    <source>
        <dbReference type="RuleBase" id="RU003515"/>
    </source>
</evidence>
<dbReference type="RefSeq" id="WP_379769128.1">
    <property type="nucleotide sequence ID" value="NZ_JBHSJF010000001.1"/>
</dbReference>
<comment type="similarity">
    <text evidence="5 14 16">Belongs to the RNase HII family.</text>
</comment>
<evidence type="ECO:0000256" key="12">
    <source>
        <dbReference type="ARBA" id="ARBA00022801"/>
    </source>
</evidence>
<comment type="function">
    <text evidence="3 14 16">Endonuclease that specifically degrades the RNA of RNA-DNA hybrids.</text>
</comment>
<keyword evidence="10 14" id="KW-0479">Metal-binding</keyword>
<dbReference type="SUPFAM" id="SSF53098">
    <property type="entry name" value="Ribonuclease H-like"/>
    <property type="match status" value="1"/>
</dbReference>
<dbReference type="HAMAP" id="MF_00052_B">
    <property type="entry name" value="RNase_HII_B"/>
    <property type="match status" value="1"/>
</dbReference>